<dbReference type="PANTHER" id="PTHR28657:SF5">
    <property type="entry name" value="INDOLEAMINE 2,3-DIOXYGENASE"/>
    <property type="match status" value="1"/>
</dbReference>
<dbReference type="InterPro" id="IPR037217">
    <property type="entry name" value="Trp/Indoleamine_2_3_dOase-like"/>
</dbReference>
<evidence type="ECO:0000256" key="2">
    <source>
        <dbReference type="ARBA" id="ARBA00022723"/>
    </source>
</evidence>
<keyword evidence="6" id="KW-1185">Reference proteome</keyword>
<evidence type="ECO:0000313" key="6">
    <source>
        <dbReference type="Proteomes" id="UP001230188"/>
    </source>
</evidence>
<evidence type="ECO:0000256" key="1">
    <source>
        <dbReference type="ARBA" id="ARBA00007119"/>
    </source>
</evidence>
<feature type="binding site" description="proximal binding residue" evidence="4">
    <location>
        <position position="327"/>
    </location>
    <ligand>
        <name>heme b</name>
        <dbReference type="ChEBI" id="CHEBI:60344"/>
    </ligand>
    <ligandPart>
        <name>Fe</name>
        <dbReference type="ChEBI" id="CHEBI:18248"/>
    </ligandPart>
</feature>
<accession>A0AAD7UNP1</accession>
<dbReference type="PANTHER" id="PTHR28657">
    <property type="entry name" value="INDOLEAMINE 2,3-DIOXYGENASE"/>
    <property type="match status" value="1"/>
</dbReference>
<comment type="caution">
    <text evidence="5">The sequence shown here is derived from an EMBL/GenBank/DDBJ whole genome shotgun (WGS) entry which is preliminary data.</text>
</comment>
<protein>
    <submittedName>
        <fullName evidence="5">Uncharacterized protein</fullName>
    </submittedName>
</protein>
<dbReference type="Pfam" id="PF01231">
    <property type="entry name" value="IDO"/>
    <property type="match status" value="1"/>
</dbReference>
<dbReference type="GO" id="GO:0019441">
    <property type="term" value="P:L-tryptophan catabolic process to kynurenine"/>
    <property type="evidence" value="ECO:0007669"/>
    <property type="project" value="InterPro"/>
</dbReference>
<dbReference type="GO" id="GO:0020037">
    <property type="term" value="F:heme binding"/>
    <property type="evidence" value="ECO:0007669"/>
    <property type="project" value="InterPro"/>
</dbReference>
<reference evidence="5" key="1">
    <citation type="submission" date="2023-01" db="EMBL/GenBank/DDBJ databases">
        <title>Metagenome sequencing of chrysophaentin producing Chrysophaeum taylorii.</title>
        <authorList>
            <person name="Davison J."/>
            <person name="Bewley C."/>
        </authorList>
    </citation>
    <scope>NUCLEOTIDE SEQUENCE</scope>
    <source>
        <strain evidence="5">NIES-1699</strain>
    </source>
</reference>
<keyword evidence="4" id="KW-0349">Heme</keyword>
<dbReference type="SUPFAM" id="SSF140959">
    <property type="entry name" value="Indolic compounds 2,3-dioxygenase-like"/>
    <property type="match status" value="1"/>
</dbReference>
<keyword evidence="3 4" id="KW-0408">Iron</keyword>
<dbReference type="AlphaFoldDB" id="A0AAD7UNP1"/>
<dbReference type="Proteomes" id="UP001230188">
    <property type="component" value="Unassembled WGS sequence"/>
</dbReference>
<evidence type="ECO:0000256" key="3">
    <source>
        <dbReference type="ARBA" id="ARBA00023004"/>
    </source>
</evidence>
<dbReference type="GO" id="GO:0005737">
    <property type="term" value="C:cytoplasm"/>
    <property type="evidence" value="ECO:0007669"/>
    <property type="project" value="TreeGrafter"/>
</dbReference>
<evidence type="ECO:0000313" key="5">
    <source>
        <dbReference type="EMBL" id="KAJ8613685.1"/>
    </source>
</evidence>
<dbReference type="GO" id="GO:0033754">
    <property type="term" value="F:indoleamine 2,3-dioxygenase activity"/>
    <property type="evidence" value="ECO:0007669"/>
    <property type="project" value="TreeGrafter"/>
</dbReference>
<name>A0AAD7UNP1_9STRA</name>
<dbReference type="InterPro" id="IPR000898">
    <property type="entry name" value="Indolamine_dOase"/>
</dbReference>
<proteinExistence type="inferred from homology"/>
<keyword evidence="2 4" id="KW-0479">Metal-binding</keyword>
<sequence>MGVCVVGVVAIEMRAGARREVRWHGVCARYGLSPDLGFLGRPRRLPPRFGAWEVLGARLASIEDLPSYLARMPVLDPSSLRGEDLRRAYVILGFAVQRVRPEIPVALAEPWIGVCGALDLPTGAVTAAATDLWNWDPELKVSMTGTRTETEFHRIPTLILKRAARELPGLLRVAEDVGAGRSGAVAATLRSLARFFLDAKRIFDGVWKKVDPHTFYDVYRPLLTTAPVVLHTRGAQKVVKSQGPSAGQSALFVILDAVLADETPGPHADFQKEMLAYMPLPHRALATGLRADLRAVGGVKQFAESRPRVAKWRGAARAAYADFRRFHYAVATRYLIRTDTGTGGSDFRPMLRDAIAKTSSSSSS</sequence>
<dbReference type="EMBL" id="JAQMWT010000024">
    <property type="protein sequence ID" value="KAJ8613685.1"/>
    <property type="molecule type" value="Genomic_DNA"/>
</dbReference>
<dbReference type="Gene3D" id="1.20.58.480">
    <property type="match status" value="1"/>
</dbReference>
<dbReference type="GO" id="GO:0034354">
    <property type="term" value="P:'de novo' NAD+ biosynthetic process from L-tryptophan"/>
    <property type="evidence" value="ECO:0007669"/>
    <property type="project" value="TreeGrafter"/>
</dbReference>
<dbReference type="GO" id="GO:0046872">
    <property type="term" value="F:metal ion binding"/>
    <property type="evidence" value="ECO:0007669"/>
    <property type="project" value="UniProtKB-KW"/>
</dbReference>
<gene>
    <name evidence="5" type="ORF">CTAYLR_003153</name>
</gene>
<comment type="similarity">
    <text evidence="1">Belongs to the indoleamine 2,3-dioxygenase family.</text>
</comment>
<organism evidence="5 6">
    <name type="scientific">Chrysophaeum taylorii</name>
    <dbReference type="NCBI Taxonomy" id="2483200"/>
    <lineage>
        <taxon>Eukaryota</taxon>
        <taxon>Sar</taxon>
        <taxon>Stramenopiles</taxon>
        <taxon>Ochrophyta</taxon>
        <taxon>Pelagophyceae</taxon>
        <taxon>Pelagomonadales</taxon>
        <taxon>Pelagomonadaceae</taxon>
        <taxon>Chrysophaeum</taxon>
    </lineage>
</organism>
<evidence type="ECO:0000256" key="4">
    <source>
        <dbReference type="PIRSR" id="PIRSR600898-1"/>
    </source>
</evidence>